<organism evidence="13 14">
    <name type="scientific">Caenorhabditis angaria</name>
    <dbReference type="NCBI Taxonomy" id="860376"/>
    <lineage>
        <taxon>Eukaryota</taxon>
        <taxon>Metazoa</taxon>
        <taxon>Ecdysozoa</taxon>
        <taxon>Nematoda</taxon>
        <taxon>Chromadorea</taxon>
        <taxon>Rhabditida</taxon>
        <taxon>Rhabditina</taxon>
        <taxon>Rhabditomorpha</taxon>
        <taxon>Rhabditoidea</taxon>
        <taxon>Rhabditidae</taxon>
        <taxon>Peloderinae</taxon>
        <taxon>Caenorhabditis</taxon>
    </lineage>
</organism>
<dbReference type="Gene3D" id="3.40.630.30">
    <property type="match status" value="1"/>
</dbReference>
<evidence type="ECO:0000256" key="5">
    <source>
        <dbReference type="ARBA" id="ARBA00050189"/>
    </source>
</evidence>
<dbReference type="PANTHER" id="PTHR20905:SF2">
    <property type="entry name" value="N-ACETYLTRANSFERASE DOMAIN-CONTAINING PROTEIN"/>
    <property type="match status" value="1"/>
</dbReference>
<comment type="similarity">
    <text evidence="3">Belongs to the acetyltransferase family. AANAT subfamily.</text>
</comment>
<comment type="catalytic activity">
    <reaction evidence="8">
        <text>dopamine + acetyl-CoA = N-acetyldopamine + CoA + H(+)</text>
        <dbReference type="Rhea" id="RHEA:51388"/>
        <dbReference type="ChEBI" id="CHEBI:15378"/>
        <dbReference type="ChEBI" id="CHEBI:57287"/>
        <dbReference type="ChEBI" id="CHEBI:57288"/>
        <dbReference type="ChEBI" id="CHEBI:59905"/>
        <dbReference type="ChEBI" id="CHEBI:125678"/>
    </reaction>
    <physiologicalReaction direction="left-to-right" evidence="8">
        <dbReference type="Rhea" id="RHEA:51389"/>
    </physiologicalReaction>
</comment>
<dbReference type="FunFam" id="3.40.630.30:FF:000046">
    <property type="entry name" value="Dopamine N-acetyltransferase"/>
    <property type="match status" value="1"/>
</dbReference>
<comment type="catalytic activity">
    <reaction evidence="10">
        <text>serotonin + hexadecanoyl-CoA = N-hexadecanoyl-serotonin + CoA + H(+)</text>
        <dbReference type="Rhea" id="RHEA:51384"/>
        <dbReference type="ChEBI" id="CHEBI:15378"/>
        <dbReference type="ChEBI" id="CHEBI:57287"/>
        <dbReference type="ChEBI" id="CHEBI:57379"/>
        <dbReference type="ChEBI" id="CHEBI:134059"/>
        <dbReference type="ChEBI" id="CHEBI:350546"/>
    </reaction>
    <physiologicalReaction direction="left-to-right" evidence="10">
        <dbReference type="Rhea" id="RHEA:51385"/>
    </physiologicalReaction>
</comment>
<evidence type="ECO:0000256" key="8">
    <source>
        <dbReference type="ARBA" id="ARBA00051711"/>
    </source>
</evidence>
<evidence type="ECO:0000256" key="6">
    <source>
        <dbReference type="ARBA" id="ARBA00050849"/>
    </source>
</evidence>
<keyword evidence="14" id="KW-1185">Reference proteome</keyword>
<evidence type="ECO:0000313" key="13">
    <source>
        <dbReference type="EMBL" id="CAI5442239.1"/>
    </source>
</evidence>
<dbReference type="GO" id="GO:0004059">
    <property type="term" value="F:aralkylamine N-acetyltransferase activity"/>
    <property type="evidence" value="ECO:0007669"/>
    <property type="project" value="UniProtKB-EC"/>
</dbReference>
<sequence>MQLKKFNYRLAVPEDADRIIEFLKESFCKDEPVTKALNMSWEEIRSIYTTITVRSLQYPFSTIVTTDSGEIAAVLLNSVSRRTDLLNKMDFDENSNIREEIVSFEKMVKQCHASFWTHYAPKNIDAVIHREVSSVSKKYQRNGIATRMVRENMKLEKLDEYMIGGIISETTSFANQTLLAKQGFKTLREIPYSSVVDSRGNTILKTSDGAKGLRLNFKPIEEI</sequence>
<evidence type="ECO:0000313" key="14">
    <source>
        <dbReference type="Proteomes" id="UP001152747"/>
    </source>
</evidence>
<comment type="pathway">
    <text evidence="2">Aromatic compound metabolism; melatonin biosynthesis; melatonin from serotonin: step 1/2.</text>
</comment>
<evidence type="ECO:0000256" key="9">
    <source>
        <dbReference type="ARBA" id="ARBA00051823"/>
    </source>
</evidence>
<comment type="caution">
    <text evidence="13">The sequence shown here is derived from an EMBL/GenBank/DDBJ whole genome shotgun (WGS) entry which is preliminary data.</text>
</comment>
<comment type="catalytic activity">
    <reaction evidence="12">
        <text>serotonin + acetyl-CoA = N-acetylserotonin + CoA + H(+)</text>
        <dbReference type="Rhea" id="RHEA:25217"/>
        <dbReference type="ChEBI" id="CHEBI:15378"/>
        <dbReference type="ChEBI" id="CHEBI:17697"/>
        <dbReference type="ChEBI" id="CHEBI:57287"/>
        <dbReference type="ChEBI" id="CHEBI:57288"/>
        <dbReference type="ChEBI" id="CHEBI:350546"/>
        <dbReference type="EC" id="2.3.1.87"/>
    </reaction>
    <physiologicalReaction direction="left-to-right" evidence="12">
        <dbReference type="Rhea" id="RHEA:25218"/>
    </physiologicalReaction>
</comment>
<evidence type="ECO:0000256" key="4">
    <source>
        <dbReference type="ARBA" id="ARBA00039114"/>
    </source>
</evidence>
<comment type="catalytic activity">
    <reaction evidence="6">
        <text>serotonin + octadecanoyl-CoA = N-octadecanoyl-serotonin + CoA + H(+)</text>
        <dbReference type="Rhea" id="RHEA:51400"/>
        <dbReference type="ChEBI" id="CHEBI:15378"/>
        <dbReference type="ChEBI" id="CHEBI:57287"/>
        <dbReference type="ChEBI" id="CHEBI:57394"/>
        <dbReference type="ChEBI" id="CHEBI:134065"/>
        <dbReference type="ChEBI" id="CHEBI:350546"/>
    </reaction>
    <physiologicalReaction direction="left-to-right" evidence="6">
        <dbReference type="Rhea" id="RHEA:51401"/>
    </physiologicalReaction>
</comment>
<name>A0A9P1MVX5_9PELO</name>
<evidence type="ECO:0000256" key="12">
    <source>
        <dbReference type="ARBA" id="ARBA00052491"/>
    </source>
</evidence>
<comment type="catalytic activity">
    <reaction evidence="5">
        <text>dopamine + (9Z)-octadecenoyl-CoA = N-(9Z-octadecanoyl)-dopamine + CoA + H(+)</text>
        <dbReference type="Rhea" id="RHEA:51380"/>
        <dbReference type="ChEBI" id="CHEBI:15378"/>
        <dbReference type="ChEBI" id="CHEBI:31883"/>
        <dbReference type="ChEBI" id="CHEBI:57287"/>
        <dbReference type="ChEBI" id="CHEBI:57387"/>
        <dbReference type="ChEBI" id="CHEBI:59905"/>
    </reaction>
    <physiologicalReaction direction="left-to-right" evidence="5">
        <dbReference type="Rhea" id="RHEA:51381"/>
    </physiologicalReaction>
</comment>
<accession>A0A9P1MVX5</accession>
<evidence type="ECO:0000256" key="2">
    <source>
        <dbReference type="ARBA" id="ARBA00037926"/>
    </source>
</evidence>
<dbReference type="PANTHER" id="PTHR20905">
    <property type="entry name" value="N-ACETYLTRANSFERASE-RELATED"/>
    <property type="match status" value="1"/>
</dbReference>
<evidence type="ECO:0000256" key="3">
    <source>
        <dbReference type="ARBA" id="ARBA00038182"/>
    </source>
</evidence>
<comment type="catalytic activity">
    <reaction evidence="7">
        <text>serotonin + (5Z,8Z,11Z,14Z)-eicosatetraenoyl-CoA = N-[(5Z,8Z,11Z,14Z)-eicosatetraenoyl]-serotonin + CoA + H(+)</text>
        <dbReference type="Rhea" id="RHEA:51396"/>
        <dbReference type="ChEBI" id="CHEBI:15378"/>
        <dbReference type="ChEBI" id="CHEBI:57287"/>
        <dbReference type="ChEBI" id="CHEBI:57368"/>
        <dbReference type="ChEBI" id="CHEBI:132255"/>
        <dbReference type="ChEBI" id="CHEBI:350546"/>
    </reaction>
    <physiologicalReaction direction="left-to-right" evidence="7">
        <dbReference type="Rhea" id="RHEA:51397"/>
    </physiologicalReaction>
</comment>
<dbReference type="EC" id="2.3.1.87" evidence="4"/>
<keyword evidence="1" id="KW-0808">Transferase</keyword>
<protein>
    <recommendedName>
        <fullName evidence="4">aralkylamine N-acetyltransferase</fullName>
        <ecNumber evidence="4">2.3.1.87</ecNumber>
    </recommendedName>
</protein>
<dbReference type="SUPFAM" id="SSF55729">
    <property type="entry name" value="Acyl-CoA N-acyltransferases (Nat)"/>
    <property type="match status" value="1"/>
</dbReference>
<dbReference type="OrthoDB" id="41532at2759"/>
<evidence type="ECO:0000256" key="1">
    <source>
        <dbReference type="ARBA" id="ARBA00022679"/>
    </source>
</evidence>
<dbReference type="AlphaFoldDB" id="A0A9P1MVX5"/>
<evidence type="ECO:0000256" key="10">
    <source>
        <dbReference type="ARBA" id="ARBA00052178"/>
    </source>
</evidence>
<evidence type="ECO:0000256" key="11">
    <source>
        <dbReference type="ARBA" id="ARBA00052335"/>
    </source>
</evidence>
<proteinExistence type="inferred from homology"/>
<comment type="catalytic activity">
    <reaction evidence="11">
        <text>dopamine + hexadecanoyl-CoA = N-hexadecanoyl-dopamine + CoA + H(+)</text>
        <dbReference type="Rhea" id="RHEA:51376"/>
        <dbReference type="ChEBI" id="CHEBI:15378"/>
        <dbReference type="ChEBI" id="CHEBI:57287"/>
        <dbReference type="ChEBI" id="CHEBI:57379"/>
        <dbReference type="ChEBI" id="CHEBI:59905"/>
        <dbReference type="ChEBI" id="CHEBI:134058"/>
    </reaction>
    <physiologicalReaction direction="left-to-right" evidence="11">
        <dbReference type="Rhea" id="RHEA:51377"/>
    </physiologicalReaction>
</comment>
<comment type="catalytic activity">
    <reaction evidence="9">
        <text>serotonin + (9Z)-octadecenoyl-CoA = N-(9Z-octadecenoyl)-serotonin + CoA + H(+)</text>
        <dbReference type="Rhea" id="RHEA:51392"/>
        <dbReference type="ChEBI" id="CHEBI:15378"/>
        <dbReference type="ChEBI" id="CHEBI:57287"/>
        <dbReference type="ChEBI" id="CHEBI:57387"/>
        <dbReference type="ChEBI" id="CHEBI:134064"/>
        <dbReference type="ChEBI" id="CHEBI:350546"/>
    </reaction>
    <physiologicalReaction direction="left-to-right" evidence="9">
        <dbReference type="Rhea" id="RHEA:51393"/>
    </physiologicalReaction>
</comment>
<dbReference type="Proteomes" id="UP001152747">
    <property type="component" value="Unassembled WGS sequence"/>
</dbReference>
<evidence type="ECO:0000256" key="7">
    <source>
        <dbReference type="ARBA" id="ARBA00051284"/>
    </source>
</evidence>
<dbReference type="InterPro" id="IPR016181">
    <property type="entry name" value="Acyl_CoA_acyltransferase"/>
</dbReference>
<gene>
    <name evidence="13" type="ORF">CAMP_LOCUS4876</name>
</gene>
<dbReference type="EMBL" id="CANHGI010000002">
    <property type="protein sequence ID" value="CAI5442239.1"/>
    <property type="molecule type" value="Genomic_DNA"/>
</dbReference>
<reference evidence="13" key="1">
    <citation type="submission" date="2022-11" db="EMBL/GenBank/DDBJ databases">
        <authorList>
            <person name="Kikuchi T."/>
        </authorList>
    </citation>
    <scope>NUCLEOTIDE SEQUENCE</scope>
    <source>
        <strain evidence="13">PS1010</strain>
    </source>
</reference>